<feature type="transmembrane region" description="Helical" evidence="1">
    <location>
        <begin position="122"/>
        <end position="142"/>
    </location>
</feature>
<feature type="transmembrane region" description="Helical" evidence="1">
    <location>
        <begin position="12"/>
        <end position="31"/>
    </location>
</feature>
<keyword evidence="1" id="KW-0472">Membrane</keyword>
<keyword evidence="1" id="KW-1133">Transmembrane helix</keyword>
<accession>A0ABS2KBM6</accession>
<feature type="transmembrane region" description="Helical" evidence="1">
    <location>
        <begin position="387"/>
        <end position="406"/>
    </location>
</feature>
<feature type="transmembrane region" description="Helical" evidence="1">
    <location>
        <begin position="89"/>
        <end position="110"/>
    </location>
</feature>
<evidence type="ECO:0008006" key="4">
    <source>
        <dbReference type="Google" id="ProtNLM"/>
    </source>
</evidence>
<organism evidence="2 3">
    <name type="scientific">Dyella mobilis</name>
    <dbReference type="NCBI Taxonomy" id="1849582"/>
    <lineage>
        <taxon>Bacteria</taxon>
        <taxon>Pseudomonadati</taxon>
        <taxon>Pseudomonadota</taxon>
        <taxon>Gammaproteobacteria</taxon>
        <taxon>Lysobacterales</taxon>
        <taxon>Rhodanobacteraceae</taxon>
        <taxon>Dyella</taxon>
    </lineage>
</organism>
<proteinExistence type="predicted"/>
<evidence type="ECO:0000313" key="3">
    <source>
        <dbReference type="Proteomes" id="UP001430193"/>
    </source>
</evidence>
<sequence length="544" mass="60612">MNQDERIDRKTHAILIAFCLAFGVALSILLGPDILWDTRNYHLYNAWAFLHDRYAKDIAAAGMQSYFNPLPDLPYFLLGNGPLNHWPRLLAGLQGLWFSALVYVLFRIGARLAALQQRRFNLADICAVLIGATGTMAVSQAGSTTNELPLAVLVLIALYKLMALFRPAERSPDWHPSAWAGLCCGLAAGLKPTAMIYVPALALALTAAPLSLKQILRHLAIFAATASAGFLVGYGGWAWHLFHLTGNPVFPLFNQIFHSNWIASVSGTDDQFKPHNLAQWLFYPFFWLRPSRRIVTEALFADPRYALAMVSAAILSVACLVRRRSEQWNSPITRCLVIFFVCAYACWLVLFSILRYAIPMEALSGLLLLLTFRGFQPNWWGSTPRKALRNTVFIVLSIAVIAASRYPNWWRGRYGKQVFAVETGQIEPGSLVLLAGSPAAYVAPFFPGADDVDFIGLTWFLQDAKGFHLWDATTNRIASHHGPIYAVVRDGIEPDNALLHELLPDRHWIDCRPIQSNLEISRRGGTQLPELKLCRATPAQGESL</sequence>
<feature type="transmembrane region" description="Helical" evidence="1">
    <location>
        <begin position="219"/>
        <end position="242"/>
    </location>
</feature>
<feature type="transmembrane region" description="Helical" evidence="1">
    <location>
        <begin position="196"/>
        <end position="212"/>
    </location>
</feature>
<protein>
    <recommendedName>
        <fullName evidence="4">Dolichyl-phosphate-mannose-protein mannosyltransferase</fullName>
    </recommendedName>
</protein>
<comment type="caution">
    <text evidence="2">The sequence shown here is derived from an EMBL/GenBank/DDBJ whole genome shotgun (WGS) entry which is preliminary data.</text>
</comment>
<dbReference type="Proteomes" id="UP001430193">
    <property type="component" value="Unassembled WGS sequence"/>
</dbReference>
<reference evidence="2" key="1">
    <citation type="submission" date="2020-10" db="EMBL/GenBank/DDBJ databases">
        <title>Phylogeny of dyella-like bacteria.</title>
        <authorList>
            <person name="Fu J."/>
        </authorList>
    </citation>
    <scope>NUCLEOTIDE SEQUENCE</scope>
    <source>
        <strain evidence="2">DHON07</strain>
    </source>
</reference>
<keyword evidence="3" id="KW-1185">Reference proteome</keyword>
<dbReference type="EMBL" id="JADIKF010000034">
    <property type="protein sequence ID" value="MBM7128586.1"/>
    <property type="molecule type" value="Genomic_DNA"/>
</dbReference>
<feature type="transmembrane region" description="Helical" evidence="1">
    <location>
        <begin position="335"/>
        <end position="358"/>
    </location>
</feature>
<feature type="transmembrane region" description="Helical" evidence="1">
    <location>
        <begin position="305"/>
        <end position="323"/>
    </location>
</feature>
<dbReference type="RefSeq" id="WP_204630206.1">
    <property type="nucleotide sequence ID" value="NZ_BSOC01000008.1"/>
</dbReference>
<name>A0ABS2KBM6_9GAMM</name>
<keyword evidence="1" id="KW-0812">Transmembrane</keyword>
<gene>
    <name evidence="2" type="ORF">ISS99_03540</name>
</gene>
<evidence type="ECO:0000256" key="1">
    <source>
        <dbReference type="SAM" id="Phobius"/>
    </source>
</evidence>
<evidence type="ECO:0000313" key="2">
    <source>
        <dbReference type="EMBL" id="MBM7128586.1"/>
    </source>
</evidence>